<dbReference type="SUPFAM" id="SSF54211">
    <property type="entry name" value="Ribosomal protein S5 domain 2-like"/>
    <property type="match status" value="1"/>
</dbReference>
<dbReference type="Pfam" id="PF01205">
    <property type="entry name" value="Impact_N"/>
    <property type="match status" value="1"/>
</dbReference>
<evidence type="ECO:0000259" key="2">
    <source>
        <dbReference type="Pfam" id="PF01205"/>
    </source>
</evidence>
<feature type="domain" description="Impact N-terminal" evidence="2">
    <location>
        <begin position="21"/>
        <end position="126"/>
    </location>
</feature>
<dbReference type="PANTHER" id="PTHR16301:SF20">
    <property type="entry name" value="IMPACT FAMILY MEMBER YIGZ"/>
    <property type="match status" value="1"/>
</dbReference>
<reference evidence="4" key="1">
    <citation type="submission" date="2016-12" db="EMBL/GenBank/DDBJ databases">
        <authorList>
            <person name="Varghese N."/>
            <person name="Submissions S."/>
        </authorList>
    </citation>
    <scope>NUCLEOTIDE SEQUENCE [LARGE SCALE GENOMIC DNA]</scope>
    <source>
        <strain evidence="4">DSM 13020</strain>
    </source>
</reference>
<dbReference type="InterPro" id="IPR020569">
    <property type="entry name" value="UPF0029_Impact_CS"/>
</dbReference>
<dbReference type="PANTHER" id="PTHR16301">
    <property type="entry name" value="IMPACT-RELATED"/>
    <property type="match status" value="1"/>
</dbReference>
<proteinExistence type="inferred from homology"/>
<evidence type="ECO:0000313" key="4">
    <source>
        <dbReference type="Proteomes" id="UP000184207"/>
    </source>
</evidence>
<dbReference type="EMBL" id="FRDJ01000020">
    <property type="protein sequence ID" value="SHN70291.1"/>
    <property type="molecule type" value="Genomic_DNA"/>
</dbReference>
<dbReference type="RefSeq" id="WP_072761093.1">
    <property type="nucleotide sequence ID" value="NZ_FRDJ01000020.1"/>
</dbReference>
<dbReference type="InterPro" id="IPR023582">
    <property type="entry name" value="Impact"/>
</dbReference>
<dbReference type="AlphaFoldDB" id="A0A1M7THY7"/>
<name>A0A1M7THY7_FERGO</name>
<keyword evidence="4" id="KW-1185">Reference proteome</keyword>
<sequence length="200" mass="22727">MELENFKTLEGRTQIKINIERSIFIATLHQASSEEEARAFISEIHKTYIDATHNCPAYRVITKSDIVEFSSDAGEPSGTAGLPMLNTLRKYGLLNVAVVVTRYFGGVKLGVRGLIDAYSLAVQRAIEEAENNNRIIVKRRAYKQKLKIDFLSYGKKMQQLSYIGVTILDISYTEEYAYLEVLHDKPLDLPEVESREEVYV</sequence>
<dbReference type="InterPro" id="IPR036956">
    <property type="entry name" value="Impact_N_sf"/>
</dbReference>
<evidence type="ECO:0000256" key="1">
    <source>
        <dbReference type="ARBA" id="ARBA00007665"/>
    </source>
</evidence>
<dbReference type="GO" id="GO:0006446">
    <property type="term" value="P:regulation of translational initiation"/>
    <property type="evidence" value="ECO:0007669"/>
    <property type="project" value="TreeGrafter"/>
</dbReference>
<dbReference type="InterPro" id="IPR020568">
    <property type="entry name" value="Ribosomal_Su5_D2-typ_SF"/>
</dbReference>
<dbReference type="Gene3D" id="3.30.230.30">
    <property type="entry name" value="Impact, N-terminal domain"/>
    <property type="match status" value="1"/>
</dbReference>
<organism evidence="3 4">
    <name type="scientific">Fervidobacterium gondwanense DSM 13020</name>
    <dbReference type="NCBI Taxonomy" id="1121883"/>
    <lineage>
        <taxon>Bacteria</taxon>
        <taxon>Thermotogati</taxon>
        <taxon>Thermotogota</taxon>
        <taxon>Thermotogae</taxon>
        <taxon>Thermotogales</taxon>
        <taxon>Fervidobacteriaceae</taxon>
        <taxon>Fervidobacterium</taxon>
    </lineage>
</organism>
<protein>
    <submittedName>
        <fullName evidence="3">Uncharacterized protein family UPF0029</fullName>
    </submittedName>
</protein>
<dbReference type="STRING" id="1121883.SAMN02745226_02010"/>
<accession>A0A1M7THY7</accession>
<comment type="similarity">
    <text evidence="1">Belongs to the IMPACT family.</text>
</comment>
<dbReference type="OrthoDB" id="9813771at2"/>
<dbReference type="GO" id="GO:0005737">
    <property type="term" value="C:cytoplasm"/>
    <property type="evidence" value="ECO:0007669"/>
    <property type="project" value="TreeGrafter"/>
</dbReference>
<dbReference type="InterPro" id="IPR001498">
    <property type="entry name" value="Impact_N"/>
</dbReference>
<dbReference type="Proteomes" id="UP000184207">
    <property type="component" value="Unassembled WGS sequence"/>
</dbReference>
<gene>
    <name evidence="3" type="ORF">SAMN02745226_02010</name>
</gene>
<evidence type="ECO:0000313" key="3">
    <source>
        <dbReference type="EMBL" id="SHN70291.1"/>
    </source>
</evidence>
<dbReference type="PROSITE" id="PS00910">
    <property type="entry name" value="UPF0029"/>
    <property type="match status" value="1"/>
</dbReference>